<comment type="caution">
    <text evidence="1">The sequence shown here is derived from an EMBL/GenBank/DDBJ whole genome shotgun (WGS) entry which is preliminary data.</text>
</comment>
<keyword evidence="1" id="KW-0223">Dioxygenase</keyword>
<evidence type="ECO:0000313" key="2">
    <source>
        <dbReference type="Proteomes" id="UP000474777"/>
    </source>
</evidence>
<gene>
    <name evidence="1" type="ORF">GXP69_05835</name>
</gene>
<keyword evidence="1" id="KW-0560">Oxidoreductase</keyword>
<dbReference type="SUPFAM" id="SSF51197">
    <property type="entry name" value="Clavaminate synthase-like"/>
    <property type="match status" value="1"/>
</dbReference>
<name>A0A6B3LSL6_9BACT</name>
<dbReference type="AlphaFoldDB" id="A0A6B3LSL6"/>
<dbReference type="Gene3D" id="2.60.120.620">
    <property type="entry name" value="q2cbj1_9rhob like domain"/>
    <property type="match status" value="1"/>
</dbReference>
<proteinExistence type="predicted"/>
<accession>A0A6B3LSL6</accession>
<organism evidence="1 2">
    <name type="scientific">Pontibacter burrus</name>
    <dbReference type="NCBI Taxonomy" id="2704466"/>
    <lineage>
        <taxon>Bacteria</taxon>
        <taxon>Pseudomonadati</taxon>
        <taxon>Bacteroidota</taxon>
        <taxon>Cytophagia</taxon>
        <taxon>Cytophagales</taxon>
        <taxon>Hymenobacteraceae</taxon>
        <taxon>Pontibacter</taxon>
    </lineage>
</organism>
<evidence type="ECO:0000313" key="1">
    <source>
        <dbReference type="EMBL" id="NEM97206.1"/>
    </source>
</evidence>
<reference evidence="1 2" key="1">
    <citation type="submission" date="2020-02" db="EMBL/GenBank/DDBJ databases">
        <authorList>
            <person name="Kim M.K."/>
        </authorList>
    </citation>
    <scope>NUCLEOTIDE SEQUENCE [LARGE SCALE GENOMIC DNA]</scope>
    <source>
        <strain evidence="1 2">BT327</strain>
    </source>
</reference>
<dbReference type="InterPro" id="IPR008775">
    <property type="entry name" value="Phytyl_CoA_dOase-like"/>
</dbReference>
<dbReference type="GO" id="GO:0016706">
    <property type="term" value="F:2-oxoglutarate-dependent dioxygenase activity"/>
    <property type="evidence" value="ECO:0007669"/>
    <property type="project" value="UniProtKB-ARBA"/>
</dbReference>
<protein>
    <submittedName>
        <fullName evidence="1">Phytanoyl-CoA dioxygenase family protein</fullName>
    </submittedName>
</protein>
<keyword evidence="2" id="KW-1185">Reference proteome</keyword>
<dbReference type="Proteomes" id="UP000474777">
    <property type="component" value="Unassembled WGS sequence"/>
</dbReference>
<dbReference type="EMBL" id="JAAGWD010000002">
    <property type="protein sequence ID" value="NEM97206.1"/>
    <property type="molecule type" value="Genomic_DNA"/>
</dbReference>
<dbReference type="Pfam" id="PF05721">
    <property type="entry name" value="PhyH"/>
    <property type="match status" value="1"/>
</dbReference>
<sequence length="186" mass="21530">MPNLKQHIFNENLCKIIREGFGEGYFLTKAIYFDKPPKSNWYVTWQQDVPINVVEKKEVNGFSGWTNKAGLVSVRPPLEYLQSVFTVRIHLENTDEKNGALKVIPKTHFNILSDAEIAELRDSSESKCCKVQKGGVHLMKPLTLHASSKTLNEKHRRVIHLEFNNRSCRQGWDGWSEERCEPLFMK</sequence>